<feature type="coiled-coil region" evidence="1">
    <location>
        <begin position="15"/>
        <end position="85"/>
    </location>
</feature>
<evidence type="ECO:0008006" key="4">
    <source>
        <dbReference type="Google" id="ProtNLM"/>
    </source>
</evidence>
<dbReference type="EMBL" id="JACMYC010000009">
    <property type="protein sequence ID" value="MBC2961640.1"/>
    <property type="molecule type" value="Genomic_DNA"/>
</dbReference>
<proteinExistence type="predicted"/>
<keyword evidence="1" id="KW-0175">Coiled coil</keyword>
<accession>A0ABR6UB90</accession>
<comment type="caution">
    <text evidence="2">The sequence shown here is derived from an EMBL/GenBank/DDBJ whole genome shotgun (WGS) entry which is preliminary data.</text>
</comment>
<reference evidence="2 3" key="1">
    <citation type="submission" date="2020-08" db="EMBL/GenBank/DDBJ databases">
        <title>novel species in genus Nocardioides.</title>
        <authorList>
            <person name="Zhang G."/>
        </authorList>
    </citation>
    <scope>NUCLEOTIDE SEQUENCE [LARGE SCALE GENOMIC DNA]</scope>
    <source>
        <strain evidence="2 3">SC8A-24</strain>
    </source>
</reference>
<protein>
    <recommendedName>
        <fullName evidence="4">DUF3618 domain-containing protein</fullName>
    </recommendedName>
</protein>
<organism evidence="2 3">
    <name type="scientific">Nocardioides deserti</name>
    <dbReference type="NCBI Taxonomy" id="1588644"/>
    <lineage>
        <taxon>Bacteria</taxon>
        <taxon>Bacillati</taxon>
        <taxon>Actinomycetota</taxon>
        <taxon>Actinomycetes</taxon>
        <taxon>Propionibacteriales</taxon>
        <taxon>Nocardioidaceae</taxon>
        <taxon>Nocardioides</taxon>
    </lineage>
</organism>
<gene>
    <name evidence="2" type="ORF">H7344_15160</name>
</gene>
<dbReference type="RefSeq" id="WP_186346848.1">
    <property type="nucleotide sequence ID" value="NZ_BMMR01000004.1"/>
</dbReference>
<evidence type="ECO:0000313" key="2">
    <source>
        <dbReference type="EMBL" id="MBC2961640.1"/>
    </source>
</evidence>
<dbReference type="Proteomes" id="UP000604001">
    <property type="component" value="Unassembled WGS sequence"/>
</dbReference>
<evidence type="ECO:0000313" key="3">
    <source>
        <dbReference type="Proteomes" id="UP000604001"/>
    </source>
</evidence>
<sequence>MSEQQEPRAAVDPGIKRLEIELRAARKHGARATKQMHAAVAADLEAAERRARRAERRAADAEARATRAERRARRLERELAEVRSSATWRAGRAVVALPAKVKRLTRR</sequence>
<keyword evidence="3" id="KW-1185">Reference proteome</keyword>
<evidence type="ECO:0000256" key="1">
    <source>
        <dbReference type="SAM" id="Coils"/>
    </source>
</evidence>
<name>A0ABR6UB90_9ACTN</name>